<sequence length="118" mass="13674">MKITRQLQGFALHIADRLIPVKPVVRPIQELNTLERESRRMHLYLATNCPSSISIKRHCKRLGLRVVEKDVRRVDAFLNELVHGGGAPRVPCLRVDGDKTSDWLYSPEAILEYLERRF</sequence>
<proteinExistence type="predicted"/>
<dbReference type="SUPFAM" id="SSF52833">
    <property type="entry name" value="Thioredoxin-like"/>
    <property type="match status" value="1"/>
</dbReference>
<comment type="caution">
    <text evidence="1">The sequence shown here is derived from an EMBL/GenBank/DDBJ whole genome shotgun (WGS) entry which is preliminary data.</text>
</comment>
<dbReference type="RefSeq" id="WP_283171952.1">
    <property type="nucleotide sequence ID" value="NZ_JAPNOA010000005.1"/>
</dbReference>
<organism evidence="1 2">
    <name type="scientific">Parathalassolituus penaei</name>
    <dbReference type="NCBI Taxonomy" id="2997323"/>
    <lineage>
        <taxon>Bacteria</taxon>
        <taxon>Pseudomonadati</taxon>
        <taxon>Pseudomonadota</taxon>
        <taxon>Gammaproteobacteria</taxon>
        <taxon>Oceanospirillales</taxon>
        <taxon>Oceanospirillaceae</taxon>
        <taxon>Parathalassolituus</taxon>
    </lineage>
</organism>
<dbReference type="AlphaFoldDB" id="A0A9X3EA35"/>
<protein>
    <recommendedName>
        <fullName evidence="3">Glutaredoxin</fullName>
    </recommendedName>
</protein>
<dbReference type="PROSITE" id="PS51354">
    <property type="entry name" value="GLUTAREDOXIN_2"/>
    <property type="match status" value="1"/>
</dbReference>
<dbReference type="InterPro" id="IPR036249">
    <property type="entry name" value="Thioredoxin-like_sf"/>
</dbReference>
<dbReference type="EMBL" id="JAPNOA010000005">
    <property type="protein sequence ID" value="MCY0963732.1"/>
    <property type="molecule type" value="Genomic_DNA"/>
</dbReference>
<evidence type="ECO:0000313" key="1">
    <source>
        <dbReference type="EMBL" id="MCY0963732.1"/>
    </source>
</evidence>
<name>A0A9X3EA35_9GAMM</name>
<dbReference type="Proteomes" id="UP001150830">
    <property type="component" value="Unassembled WGS sequence"/>
</dbReference>
<accession>A0A9X3EA35</accession>
<gene>
    <name evidence="1" type="ORF">OUO13_00845</name>
</gene>
<reference evidence="1" key="1">
    <citation type="submission" date="2022-11" db="EMBL/GenBank/DDBJ databases">
        <title>Parathalassolutuus dongxingensis gen. nov., sp. nov., a novel member of family Oceanospirillaceae isolated from a coastal shrimp pond in Guangxi, China.</title>
        <authorList>
            <person name="Chen H."/>
        </authorList>
    </citation>
    <scope>NUCLEOTIDE SEQUENCE</scope>
    <source>
        <strain evidence="1">G-43</strain>
    </source>
</reference>
<evidence type="ECO:0008006" key="3">
    <source>
        <dbReference type="Google" id="ProtNLM"/>
    </source>
</evidence>
<keyword evidence="2" id="KW-1185">Reference proteome</keyword>
<evidence type="ECO:0000313" key="2">
    <source>
        <dbReference type="Proteomes" id="UP001150830"/>
    </source>
</evidence>